<dbReference type="MEROPS" id="M16.008"/>
<evidence type="ECO:0000256" key="7">
    <source>
        <dbReference type="RuleBase" id="RU004447"/>
    </source>
</evidence>
<dbReference type="Gramene" id="CMO219CT">
    <property type="protein sequence ID" value="CMO219CT"/>
    <property type="gene ID" value="CMO219C"/>
</dbReference>
<evidence type="ECO:0000259" key="11">
    <source>
        <dbReference type="Pfam" id="PF16187"/>
    </source>
</evidence>
<keyword evidence="3" id="KW-0479">Metal-binding</keyword>
<evidence type="ECO:0000259" key="10">
    <source>
        <dbReference type="Pfam" id="PF05193"/>
    </source>
</evidence>
<dbReference type="Pfam" id="PF05193">
    <property type="entry name" value="Peptidase_M16_C"/>
    <property type="match status" value="1"/>
</dbReference>
<dbReference type="InterPro" id="IPR007863">
    <property type="entry name" value="Peptidase_M16_C"/>
</dbReference>
<feature type="region of interest" description="Disordered" evidence="8">
    <location>
        <begin position="1114"/>
        <end position="1142"/>
    </location>
</feature>
<evidence type="ECO:0000256" key="2">
    <source>
        <dbReference type="ARBA" id="ARBA00022670"/>
    </source>
</evidence>
<dbReference type="KEGG" id="cme:CYME_CMO219C"/>
<evidence type="ECO:0000256" key="1">
    <source>
        <dbReference type="ARBA" id="ARBA00007261"/>
    </source>
</evidence>
<dbReference type="Pfam" id="PF00675">
    <property type="entry name" value="Peptidase_M16"/>
    <property type="match status" value="1"/>
</dbReference>
<dbReference type="Gene3D" id="3.30.830.10">
    <property type="entry name" value="Metalloenzyme, LuxS/M16 peptidase-like"/>
    <property type="match status" value="4"/>
</dbReference>
<keyword evidence="2" id="KW-0645">Protease</keyword>
<feature type="domain" description="Coenzyme PQQ synthesis protein F-like C-terminal lobe" evidence="12">
    <location>
        <begin position="894"/>
        <end position="995"/>
    </location>
</feature>
<dbReference type="EMBL" id="AP006497">
    <property type="protein sequence ID" value="BAM81569.1"/>
    <property type="molecule type" value="Genomic_DNA"/>
</dbReference>
<evidence type="ECO:0000256" key="8">
    <source>
        <dbReference type="SAM" id="MobiDB-lite"/>
    </source>
</evidence>
<dbReference type="InterPro" id="IPR032632">
    <property type="entry name" value="Peptidase_M16_M"/>
</dbReference>
<evidence type="ECO:0000256" key="3">
    <source>
        <dbReference type="ARBA" id="ARBA00022723"/>
    </source>
</evidence>
<dbReference type="GO" id="GO:0051603">
    <property type="term" value="P:proteolysis involved in protein catabolic process"/>
    <property type="evidence" value="ECO:0007669"/>
    <property type="project" value="TreeGrafter"/>
</dbReference>
<dbReference type="Pfam" id="PF22456">
    <property type="entry name" value="PqqF-like_C_4"/>
    <property type="match status" value="1"/>
</dbReference>
<dbReference type="GO" id="GO:0005739">
    <property type="term" value="C:mitochondrion"/>
    <property type="evidence" value="ECO:0007669"/>
    <property type="project" value="TreeGrafter"/>
</dbReference>
<dbReference type="InterPro" id="IPR054734">
    <property type="entry name" value="PqqF-like_C_4"/>
</dbReference>
<keyword evidence="14" id="KW-1185">Reference proteome</keyword>
<proteinExistence type="inferred from homology"/>
<dbReference type="InterPro" id="IPR011765">
    <property type="entry name" value="Pept_M16_N"/>
</dbReference>
<dbReference type="OMA" id="WIFDEMK"/>
<evidence type="ECO:0000313" key="14">
    <source>
        <dbReference type="Proteomes" id="UP000007014"/>
    </source>
</evidence>
<evidence type="ECO:0000256" key="6">
    <source>
        <dbReference type="ARBA" id="ARBA00023049"/>
    </source>
</evidence>
<dbReference type="InterPro" id="IPR001431">
    <property type="entry name" value="Pept_M16_Zn_BS"/>
</dbReference>
<dbReference type="PANTHER" id="PTHR43690:SF18">
    <property type="entry name" value="INSULIN-DEGRADING ENZYME-RELATED"/>
    <property type="match status" value="1"/>
</dbReference>
<sequence length="1142" mass="128238">MSDPTSNPAVQPAPQRSIEPCRTATEPPEGVTVFKWPRKPDIDERSYCYFRLASNNLQVLLIQDPKANRAAASMSVGVGHMQDPPSYPGLAHFCEHMCFLGSDKYPDEGAYHEHIARHGGHANAFTSLEETNYAFEIGPEQLLETLDRFAQCFLHPRFHKAAVGREVDAVDAEYRMNIQSDTHRLFQLLKSLTDPVHPFHNFGTGNRETLLGSASAAAAAAAEAAAEPHQAPTCLPAAVVESQESVREALCEFHRQYYGADLMCLCVSFTAHQTMAEMQSAVWSLFGEVPRALQKAPAASYAHQPLFREDHQPQGKLYVVEPVKALREMRIVFTIPPQRPLYRTKPAHCLAHLLGHESNGSLLAALKEHGFATALSAGVSWELTGIAFFDIDIALTERGLVHWQQTLSLVGAYLRLLRTLLGPGDILDADLPSYIYEELQLLGEIHFRYQERESSPFQAVVELSSSLRVFDPEDVLAGPFLYWDRPSACALRELLSEHMCPEQAIVFLVTTEMYQQPEAYGLESTQLVHGLEPWYQTRYLTGTMPAAAWYSETPAARALHVPLPNPFMPRSFSLKVAPAAGTAAADANGQQPLPRCLLLDEAQGRVLHHSLDTSFRQPRIQAFFQLYTDMAYASPEQAIFTKLAIALIEDALTASAYDAELAGMSYTLTPTATGVFLGLSGFADTFIRFTEHVFRTAAATCSGEDVKQSTEIRQRLLDAHLDRLRRSYEDAALQKPYQQVMYNTRVLLQLPHWHATWDYLSLLREASSAGTERFSLESVDAFRTTLFGGASGAPGCSMRNLVVEALLHGNVTEDEARLLFDRCMAIVQPCLRPEVGDLRQFLRRLECHQLRIPAELSPLGLFIPLPNATESNASLGYYVQTGVRSLERDLLVEVLSNLLQKPLFHELRTVQQLGYVVSNFVYRRCGAQGLFFLVQSTERHPPWHVAERLECFLHDFYQNQLQRLRVDDLRPYLEAMAEKREEPDRNLPERGARFWAEIEHGTYQYQRGEQEARYLRALLKQDTDEAATDVNATGTLSLVKFHALLRTFWENEVCGHRHGGSLRVYAVPFCWMPVEGGALQVDQVAAYLATKETQQGLEERTRTLLLATAASVRKWQQHASRYPSEREYESPPTSLEPHGENP</sequence>
<evidence type="ECO:0000259" key="12">
    <source>
        <dbReference type="Pfam" id="PF22456"/>
    </source>
</evidence>
<name>M1V9J9_CYAM1</name>
<dbReference type="InterPro" id="IPR011249">
    <property type="entry name" value="Metalloenz_LuxS/M16"/>
</dbReference>
<dbReference type="RefSeq" id="XP_005537605.1">
    <property type="nucleotide sequence ID" value="XM_005537548.1"/>
</dbReference>
<dbReference type="GO" id="GO:0046872">
    <property type="term" value="F:metal ion binding"/>
    <property type="evidence" value="ECO:0007669"/>
    <property type="project" value="UniProtKB-KW"/>
</dbReference>
<dbReference type="GeneID" id="16995698"/>
<evidence type="ECO:0000256" key="5">
    <source>
        <dbReference type="ARBA" id="ARBA00022833"/>
    </source>
</evidence>
<dbReference type="GO" id="GO:0004222">
    <property type="term" value="F:metalloendopeptidase activity"/>
    <property type="evidence" value="ECO:0007669"/>
    <property type="project" value="InterPro"/>
</dbReference>
<dbReference type="HOGENOM" id="CLU_004639_1_1_1"/>
<evidence type="ECO:0000259" key="9">
    <source>
        <dbReference type="Pfam" id="PF00675"/>
    </source>
</evidence>
<dbReference type="GO" id="GO:0043171">
    <property type="term" value="P:peptide catabolic process"/>
    <property type="evidence" value="ECO:0007669"/>
    <property type="project" value="TreeGrafter"/>
</dbReference>
<dbReference type="eggNOG" id="KOG0959">
    <property type="taxonomic scope" value="Eukaryota"/>
</dbReference>
<organism evidence="13 14">
    <name type="scientific">Cyanidioschyzon merolae (strain NIES-3377 / 10D)</name>
    <name type="common">Unicellular red alga</name>
    <dbReference type="NCBI Taxonomy" id="280699"/>
    <lineage>
        <taxon>Eukaryota</taxon>
        <taxon>Rhodophyta</taxon>
        <taxon>Bangiophyceae</taxon>
        <taxon>Cyanidiales</taxon>
        <taxon>Cyanidiaceae</taxon>
        <taxon>Cyanidioschyzon</taxon>
    </lineage>
</organism>
<comment type="similarity">
    <text evidence="1 7">Belongs to the peptidase M16 family.</text>
</comment>
<feature type="domain" description="Peptidase M16 middle/third" evidence="11">
    <location>
        <begin position="447"/>
        <end position="754"/>
    </location>
</feature>
<dbReference type="GO" id="GO:0005829">
    <property type="term" value="C:cytosol"/>
    <property type="evidence" value="ECO:0007669"/>
    <property type="project" value="TreeGrafter"/>
</dbReference>
<protein>
    <submittedName>
        <fullName evidence="13">Insulysin</fullName>
    </submittedName>
</protein>
<evidence type="ECO:0000256" key="4">
    <source>
        <dbReference type="ARBA" id="ARBA00022801"/>
    </source>
</evidence>
<dbReference type="OrthoDB" id="952271at2759"/>
<accession>M1V9J9</accession>
<dbReference type="Pfam" id="PF16187">
    <property type="entry name" value="Peptidase_M16_M"/>
    <property type="match status" value="1"/>
</dbReference>
<dbReference type="STRING" id="280699.M1V9J9"/>
<dbReference type="PROSITE" id="PS00143">
    <property type="entry name" value="INSULINASE"/>
    <property type="match status" value="1"/>
</dbReference>
<feature type="region of interest" description="Disordered" evidence="8">
    <location>
        <begin position="1"/>
        <end position="27"/>
    </location>
</feature>
<keyword evidence="5" id="KW-0862">Zinc</keyword>
<dbReference type="InterPro" id="IPR050626">
    <property type="entry name" value="Peptidase_M16"/>
</dbReference>
<keyword evidence="4" id="KW-0378">Hydrolase</keyword>
<reference evidence="13 14" key="1">
    <citation type="journal article" date="2004" name="Nature">
        <title>Genome sequence of the ultrasmall unicellular red alga Cyanidioschyzon merolae 10D.</title>
        <authorList>
            <person name="Matsuzaki M."/>
            <person name="Misumi O."/>
            <person name="Shin-i T."/>
            <person name="Maruyama S."/>
            <person name="Takahara M."/>
            <person name="Miyagishima S."/>
            <person name="Mori T."/>
            <person name="Nishida K."/>
            <person name="Yagisawa F."/>
            <person name="Nishida K."/>
            <person name="Yoshida Y."/>
            <person name="Nishimura Y."/>
            <person name="Nakao S."/>
            <person name="Kobayashi T."/>
            <person name="Momoyama Y."/>
            <person name="Higashiyama T."/>
            <person name="Minoda A."/>
            <person name="Sano M."/>
            <person name="Nomoto H."/>
            <person name="Oishi K."/>
            <person name="Hayashi H."/>
            <person name="Ohta F."/>
            <person name="Nishizaka S."/>
            <person name="Haga S."/>
            <person name="Miura S."/>
            <person name="Morishita T."/>
            <person name="Kabeya Y."/>
            <person name="Terasawa K."/>
            <person name="Suzuki Y."/>
            <person name="Ishii Y."/>
            <person name="Asakawa S."/>
            <person name="Takano H."/>
            <person name="Ohta N."/>
            <person name="Kuroiwa H."/>
            <person name="Tanaka K."/>
            <person name="Shimizu N."/>
            <person name="Sugano S."/>
            <person name="Sato N."/>
            <person name="Nozaki H."/>
            <person name="Ogasawara N."/>
            <person name="Kohara Y."/>
            <person name="Kuroiwa T."/>
        </authorList>
    </citation>
    <scope>NUCLEOTIDE SEQUENCE [LARGE SCALE GENOMIC DNA]</scope>
    <source>
        <strain evidence="13 14">10D</strain>
    </source>
</reference>
<dbReference type="AlphaFoldDB" id="M1V9J9"/>
<dbReference type="PANTHER" id="PTHR43690">
    <property type="entry name" value="NARDILYSIN"/>
    <property type="match status" value="1"/>
</dbReference>
<feature type="domain" description="Peptidase M16 N-terminal" evidence="9">
    <location>
        <begin position="59"/>
        <end position="195"/>
    </location>
</feature>
<feature type="domain" description="Peptidase M16 C-terminal" evidence="10">
    <location>
        <begin position="247"/>
        <end position="418"/>
    </location>
</feature>
<evidence type="ECO:0000313" key="13">
    <source>
        <dbReference type="EMBL" id="BAM81569.1"/>
    </source>
</evidence>
<keyword evidence="6" id="KW-0482">Metalloprotease</keyword>
<dbReference type="Proteomes" id="UP000007014">
    <property type="component" value="Chromosome 15"/>
</dbReference>
<dbReference type="SUPFAM" id="SSF63411">
    <property type="entry name" value="LuxS/MPP-like metallohydrolase"/>
    <property type="match status" value="4"/>
</dbReference>
<gene>
    <name evidence="13" type="ORF">CYME_CMO219C</name>
</gene>
<reference evidence="13 14" key="2">
    <citation type="journal article" date="2007" name="BMC Biol.">
        <title>A 100%-complete sequence reveals unusually simple genomic features in the hot-spring red alga Cyanidioschyzon merolae.</title>
        <authorList>
            <person name="Nozaki H."/>
            <person name="Takano H."/>
            <person name="Misumi O."/>
            <person name="Terasawa K."/>
            <person name="Matsuzaki M."/>
            <person name="Maruyama S."/>
            <person name="Nishida K."/>
            <person name="Yagisawa F."/>
            <person name="Yoshida Y."/>
            <person name="Fujiwara T."/>
            <person name="Takio S."/>
            <person name="Tamura K."/>
            <person name="Chung S.J."/>
            <person name="Nakamura S."/>
            <person name="Kuroiwa H."/>
            <person name="Tanaka K."/>
            <person name="Sato N."/>
            <person name="Kuroiwa T."/>
        </authorList>
    </citation>
    <scope>NUCLEOTIDE SEQUENCE [LARGE SCALE GENOMIC DNA]</scope>
    <source>
        <strain evidence="13 14">10D</strain>
    </source>
</reference>